<dbReference type="InterPro" id="IPR036962">
    <property type="entry name" value="Glyco_hydro_3_N_sf"/>
</dbReference>
<feature type="region of interest" description="Disordered" evidence="4">
    <location>
        <begin position="1576"/>
        <end position="1595"/>
    </location>
</feature>
<dbReference type="SUPFAM" id="SSF52279">
    <property type="entry name" value="Beta-D-glucan exohydrolase, C-terminal domain"/>
    <property type="match status" value="1"/>
</dbReference>
<dbReference type="OrthoDB" id="9805821at2"/>
<dbReference type="Gene3D" id="2.60.40.10">
    <property type="entry name" value="Immunoglobulins"/>
    <property type="match status" value="1"/>
</dbReference>
<dbReference type="Gene3D" id="3.20.20.300">
    <property type="entry name" value="Glycoside hydrolase, family 3, N-terminal domain"/>
    <property type="match status" value="1"/>
</dbReference>
<dbReference type="Pfam" id="PF14310">
    <property type="entry name" value="Fn3-like"/>
    <property type="match status" value="1"/>
</dbReference>
<dbReference type="InterPro" id="IPR008964">
    <property type="entry name" value="Invasin/intimin_cell_adhesion"/>
</dbReference>
<sequence length="2018" mass="219740">MIIRKVLSAITAAAMLATTLPITVAFADNGTENKPTEQAVSAVEQISEPIMEDAEIAETLPYQDTSLSFEERAADLVARMTLEEKVSQTGRSAPAIKRLGVSAYNYWREGIHGVARQGKATSFPSSLAMSNTWDRQLVYEASDITSTEARGKNNKYDLSYWNPTINLARDPRWGRNEESYGEDPYLTSEIGAKSVEGMQGEDAKYLKTIATLKHFAANNCEGERQTGTSVMTEKTFREYYTRTFKDIVESSNPASVMSSYNALTISRNGEVFSDYIASSANKYLLTDLLRRTWGFSGYVVGDCGAWENLFGRQSMRQKLFPDWNLDDITAPMAVSKAFNAGNNLDCGSRAQGSTFESVEQGWMSEETLDVAVYSLFLARMKTGEFDSNVEYQKIKSDVIEKDEHVAKAEEAAEKSWVLLENRNNTLPLKNTVSNVAVVGNLADELTLGDYSGEPTKTTTPYQGMKNEIQSINSNANVELIGNVSDSTPLFNIKSINLVLEDGKTRTVDLSKATSVRGMTLSGSNLKDVTKSGMAVVKDVDFSKVTDVKIEAASMPGMPKASVNISYSNMTQTVATVDIANTDSPDTYVTNEAKYTGADGGYNSTADMYITINASADFSVENYKNSLDAADYIIAYAGTTTADSKESNDRSSIDLPISQAHVQMICDSYPEKTIVVMSTVGQINAEPFKDKCAAMLWTSYNGQTQGEALGKVLTGKVNPSGKLTTTWYTSEDLQKMPLGSPKQNVNGVDYNFTNYEIAQADNYPGRTHQYYSGTPVYPFGYGTSYTNFVYSNIKADKTNADANDTVRITADITNSGSVDGTEIAQLYVTVPGADGKTLPLKQLKGFERVELKAGETKTVSFDLNISDVYFFDETTQSNYVVNGAYTIKVGSNANDANALSTTVNVSGSISKNVKNVHAVPTGIKLYGAVAKGETSVAPANYIESNASAALQDDTLITDLSTLSNATVTYTSSNEDVAKVDSNGKVTASNIEGTALITVTITPQSGTPVTDSFPVVTQLKEKVAPEVTASYLEKLENAFKACPEIAYLPENWETILSVYNTAKTAIESELLEENLPGILKQAAADLKAVPTIELAETYNIKSTNPSILVDNRIDYSKAGIGEYTASETEISGTITVDSPCTVDLKALNNDVSVDNSKLIWTVEKLDSSSRKAPEIDSSTGKLTIYENGVFKVSAKNYTDKECGTIIVYANLQIEGESADNGGGANLSDAKQGASGGLNAGSTKNYWLRFDGVKLDKLTDITFRLSQLETPSEINVSLSPNTNRIIGTATVPVTGAWTNWTEVNVGINRNELSKLNLDANGCGTIYVQTNTSNLDFMKLNHINADIDVVDQPGGKTKVSVPYESGVLVAASYENGALKNQTVQEFSAPGDYVFDGFKENDEVTFFTWENLNNITPLDKAVKHVYHEPEAKTLTLYRFDDPAFDSFFETSDGTKLTSGTGMDGIGGWNTEAKDRKYTYNGTSYTFKRGLKGGRGSETLKCVYFTPDTDGAMTVLFDSSSDRYIAASQNGVELKQQYGTASGKLTALEVMVKAGSPVYIYGGGANKSIFAVFFDTEKTIVESSPSPSPTASPEPEPTPNITYTRKVEFEDYNKGWYDAGMTKSSVAEASGGYVIDNTRNNDTFYFGEHDMQDFAIIELIAGTKETSPVNVEFFAVDMAGINVDTASQSEINKHLTSANSIGSATLIASTKNWNDFKTNVIRIKSGLTGTKGIFMKGTTTGKYLGNFDYMNLMYSDPNISTASSPENTVILNASNNSVELSVSGDTITVTKDGKSTQLNYNEEYQKNVDFKKLAVWNNMFTALVQDRETGKTDIIASPLGSVWNEITPSDFAESDIDLKGNENFVINDFIVIDDQLYLGCNDGILITMTSCSKCYTLKKAADFNIESIEYDNEKIFISNNNDKKEIDLSSARQKNIKADEALKLSEKGAVLADVRSKEEFSANNFSGSINVPIDEFETWLQTQSKDETIIVYCSSGARSAKAVEIAEKLGYTKIYDLGSIDNLK</sequence>
<evidence type="ECO:0000313" key="8">
    <source>
        <dbReference type="EMBL" id="AUO18582.1"/>
    </source>
</evidence>
<dbReference type="RefSeq" id="WP_102364875.1">
    <property type="nucleotide sequence ID" value="NZ_CP020991.1"/>
</dbReference>
<dbReference type="GO" id="GO:0045493">
    <property type="term" value="P:xylan catabolic process"/>
    <property type="evidence" value="ECO:0007669"/>
    <property type="project" value="InterPro"/>
</dbReference>
<dbReference type="Pfam" id="PF00933">
    <property type="entry name" value="Glyco_hydro_3"/>
    <property type="match status" value="1"/>
</dbReference>
<dbReference type="KEGG" id="mpec:B9O19_00398"/>
<name>A0A2K9NZX4_9FIRM</name>
<dbReference type="PANTHER" id="PTHR42721">
    <property type="entry name" value="SUGAR HYDROLASE-RELATED"/>
    <property type="match status" value="1"/>
</dbReference>
<dbReference type="InterPro" id="IPR036881">
    <property type="entry name" value="Glyco_hydro_3_C_sf"/>
</dbReference>
<dbReference type="InterPro" id="IPR003343">
    <property type="entry name" value="Big_2"/>
</dbReference>
<evidence type="ECO:0000256" key="4">
    <source>
        <dbReference type="SAM" id="MobiDB-lite"/>
    </source>
</evidence>
<evidence type="ECO:0000313" key="9">
    <source>
        <dbReference type="Proteomes" id="UP000235589"/>
    </source>
</evidence>
<evidence type="ECO:0000259" key="6">
    <source>
        <dbReference type="PROSITE" id="PS50206"/>
    </source>
</evidence>
<dbReference type="SUPFAM" id="SSF49373">
    <property type="entry name" value="Invasin/intimin cell-adhesion fragments"/>
    <property type="match status" value="1"/>
</dbReference>
<dbReference type="InterPro" id="IPR026891">
    <property type="entry name" value="Fn3-like"/>
</dbReference>
<dbReference type="Gene3D" id="2.60.120.260">
    <property type="entry name" value="Galactose-binding domain-like"/>
    <property type="match status" value="2"/>
</dbReference>
<dbReference type="PANTHER" id="PTHR42721:SF3">
    <property type="entry name" value="BETA-D-XYLOSIDASE 5-RELATED"/>
    <property type="match status" value="1"/>
</dbReference>
<reference evidence="8 9" key="1">
    <citation type="submission" date="2017-04" db="EMBL/GenBank/DDBJ databases">
        <title>Monoglobus pectinilyticus 14 draft genome.</title>
        <authorList>
            <person name="Kim C."/>
            <person name="Rosendale D.I."/>
            <person name="Kelly W.J."/>
            <person name="Tannock G.W."/>
            <person name="Patchett M.L."/>
            <person name="Jordens J.Z."/>
        </authorList>
    </citation>
    <scope>NUCLEOTIDE SEQUENCE [LARGE SCALE GENOMIC DNA]</scope>
    <source>
        <strain evidence="8 9">14</strain>
    </source>
</reference>
<feature type="chain" id="PRO_5014636285" evidence="5">
    <location>
        <begin position="28"/>
        <end position="2018"/>
    </location>
</feature>
<dbReference type="Pfam" id="PF02368">
    <property type="entry name" value="Big_2"/>
    <property type="match status" value="1"/>
</dbReference>
<feature type="domain" description="CBM6" evidence="7">
    <location>
        <begin position="1209"/>
        <end position="1342"/>
    </location>
</feature>
<dbReference type="Gene3D" id="3.40.50.1700">
    <property type="entry name" value="Glycoside hydrolase family 3 C-terminal domain"/>
    <property type="match status" value="1"/>
</dbReference>
<dbReference type="SUPFAM" id="SSF49785">
    <property type="entry name" value="Galactose-binding domain-like"/>
    <property type="match status" value="1"/>
</dbReference>
<dbReference type="InterPro" id="IPR005084">
    <property type="entry name" value="CBM6"/>
</dbReference>
<dbReference type="InterPro" id="IPR036873">
    <property type="entry name" value="Rhodanese-like_dom_sf"/>
</dbReference>
<dbReference type="GO" id="GO:0009044">
    <property type="term" value="F:xylan 1,4-beta-xylosidase activity"/>
    <property type="evidence" value="ECO:0007669"/>
    <property type="project" value="InterPro"/>
</dbReference>
<feature type="compositionally biased region" description="Pro residues" evidence="4">
    <location>
        <begin position="1580"/>
        <end position="1592"/>
    </location>
</feature>
<proteinExistence type="inferred from homology"/>
<dbReference type="InterPro" id="IPR001764">
    <property type="entry name" value="Glyco_hydro_3_N"/>
</dbReference>
<dbReference type="Pfam" id="PF03422">
    <property type="entry name" value="CBM_6"/>
    <property type="match status" value="1"/>
</dbReference>
<evidence type="ECO:0000256" key="2">
    <source>
        <dbReference type="ARBA" id="ARBA00022729"/>
    </source>
</evidence>
<dbReference type="SMART" id="SM00450">
    <property type="entry name" value="RHOD"/>
    <property type="match status" value="1"/>
</dbReference>
<dbReference type="InterPro" id="IPR008979">
    <property type="entry name" value="Galactose-bd-like_sf"/>
</dbReference>
<dbReference type="GO" id="GO:0030246">
    <property type="term" value="F:carbohydrate binding"/>
    <property type="evidence" value="ECO:0007669"/>
    <property type="project" value="InterPro"/>
</dbReference>
<dbReference type="Proteomes" id="UP000235589">
    <property type="component" value="Chromosome"/>
</dbReference>
<comment type="similarity">
    <text evidence="1">Belongs to the glycosyl hydrolase 3 family.</text>
</comment>
<dbReference type="GeneID" id="98061826"/>
<dbReference type="SUPFAM" id="SSF52821">
    <property type="entry name" value="Rhodanese/Cell cycle control phosphatase"/>
    <property type="match status" value="1"/>
</dbReference>
<dbReference type="InterPro" id="IPR044993">
    <property type="entry name" value="BXL"/>
</dbReference>
<keyword evidence="3 8" id="KW-0378">Hydrolase</keyword>
<dbReference type="GO" id="GO:0008422">
    <property type="term" value="F:beta-glucosidase activity"/>
    <property type="evidence" value="ECO:0007669"/>
    <property type="project" value="UniProtKB-ARBA"/>
</dbReference>
<dbReference type="GO" id="GO:0046556">
    <property type="term" value="F:alpha-L-arabinofuranosidase activity"/>
    <property type="evidence" value="ECO:0007669"/>
    <property type="project" value="TreeGrafter"/>
</dbReference>
<dbReference type="SUPFAM" id="SSF51445">
    <property type="entry name" value="(Trans)glycosidases"/>
    <property type="match status" value="1"/>
</dbReference>
<dbReference type="PROSITE" id="PS51175">
    <property type="entry name" value="CBM6"/>
    <property type="match status" value="1"/>
</dbReference>
<dbReference type="Pfam" id="PF00581">
    <property type="entry name" value="Rhodanese"/>
    <property type="match status" value="1"/>
</dbReference>
<dbReference type="Gene3D" id="3.40.250.10">
    <property type="entry name" value="Rhodanese-like domain"/>
    <property type="match status" value="1"/>
</dbReference>
<evidence type="ECO:0000256" key="1">
    <source>
        <dbReference type="ARBA" id="ARBA00005336"/>
    </source>
</evidence>
<organism evidence="8 9">
    <name type="scientific">Monoglobus pectinilyticus</name>
    <dbReference type="NCBI Taxonomy" id="1981510"/>
    <lineage>
        <taxon>Bacteria</taxon>
        <taxon>Bacillati</taxon>
        <taxon>Bacillota</taxon>
        <taxon>Clostridia</taxon>
        <taxon>Monoglobales</taxon>
        <taxon>Monoglobaceae</taxon>
        <taxon>Monoglobus</taxon>
    </lineage>
</organism>
<keyword evidence="9" id="KW-1185">Reference proteome</keyword>
<dbReference type="EMBL" id="CP020991">
    <property type="protein sequence ID" value="AUO18582.1"/>
    <property type="molecule type" value="Genomic_DNA"/>
</dbReference>
<evidence type="ECO:0000259" key="7">
    <source>
        <dbReference type="PROSITE" id="PS51175"/>
    </source>
</evidence>
<dbReference type="InterPro" id="IPR001763">
    <property type="entry name" value="Rhodanese-like_dom"/>
</dbReference>
<dbReference type="Gene3D" id="2.60.40.1080">
    <property type="match status" value="1"/>
</dbReference>
<dbReference type="CDD" id="cd00158">
    <property type="entry name" value="RHOD"/>
    <property type="match status" value="1"/>
</dbReference>
<dbReference type="FunFam" id="2.60.40.10:FF:000495">
    <property type="entry name" value="Periplasmic beta-glucosidase"/>
    <property type="match status" value="1"/>
</dbReference>
<feature type="domain" description="Rhodanese" evidence="6">
    <location>
        <begin position="1939"/>
        <end position="2011"/>
    </location>
</feature>
<feature type="signal peptide" evidence="5">
    <location>
        <begin position="1"/>
        <end position="27"/>
    </location>
</feature>
<evidence type="ECO:0000256" key="3">
    <source>
        <dbReference type="ARBA" id="ARBA00022801"/>
    </source>
</evidence>
<dbReference type="InterPro" id="IPR002772">
    <property type="entry name" value="Glyco_hydro_3_C"/>
</dbReference>
<dbReference type="Pfam" id="PF01915">
    <property type="entry name" value="Glyco_hydro_3_C"/>
    <property type="match status" value="1"/>
</dbReference>
<keyword evidence="2 5" id="KW-0732">Signal</keyword>
<dbReference type="SMART" id="SM01217">
    <property type="entry name" value="Fn3_like"/>
    <property type="match status" value="1"/>
</dbReference>
<evidence type="ECO:0000256" key="5">
    <source>
        <dbReference type="SAM" id="SignalP"/>
    </source>
</evidence>
<dbReference type="InterPro" id="IPR017853">
    <property type="entry name" value="GH"/>
</dbReference>
<dbReference type="PROSITE" id="PS50206">
    <property type="entry name" value="RHODANESE_3"/>
    <property type="match status" value="1"/>
</dbReference>
<dbReference type="InterPro" id="IPR013783">
    <property type="entry name" value="Ig-like_fold"/>
</dbReference>
<gene>
    <name evidence="8" type="ORF">B9O19_00398</name>
</gene>
<dbReference type="GO" id="GO:0031222">
    <property type="term" value="P:arabinan catabolic process"/>
    <property type="evidence" value="ECO:0007669"/>
    <property type="project" value="TreeGrafter"/>
</dbReference>
<accession>A0A2K9NZX4</accession>
<dbReference type="PRINTS" id="PR00133">
    <property type="entry name" value="GLHYDRLASE3"/>
</dbReference>
<protein>
    <submittedName>
        <fullName evidence="8">Glycosyl hydrolase family 3</fullName>
    </submittedName>
</protein>